<comment type="caution">
    <text evidence="2">The sequence shown here is derived from an EMBL/GenBank/DDBJ whole genome shotgun (WGS) entry which is preliminary data.</text>
</comment>
<dbReference type="PANTHER" id="PTHR12277:SF81">
    <property type="entry name" value="PROTEIN ABHD13"/>
    <property type="match status" value="1"/>
</dbReference>
<dbReference type="Pfam" id="PF12146">
    <property type="entry name" value="Hydrolase_4"/>
    <property type="match status" value="1"/>
</dbReference>
<organism evidence="2 3">
    <name type="scientific">Gaetbulibacter aquiaggeris</name>
    <dbReference type="NCBI Taxonomy" id="1735373"/>
    <lineage>
        <taxon>Bacteria</taxon>
        <taxon>Pseudomonadati</taxon>
        <taxon>Bacteroidota</taxon>
        <taxon>Flavobacteriia</taxon>
        <taxon>Flavobacteriales</taxon>
        <taxon>Flavobacteriaceae</taxon>
        <taxon>Gaetbulibacter</taxon>
    </lineage>
</organism>
<feature type="domain" description="Serine aminopeptidase S33" evidence="1">
    <location>
        <begin position="97"/>
        <end position="200"/>
    </location>
</feature>
<proteinExistence type="predicted"/>
<dbReference type="SUPFAM" id="SSF53474">
    <property type="entry name" value="alpha/beta-Hydrolases"/>
    <property type="match status" value="1"/>
</dbReference>
<dbReference type="InterPro" id="IPR022742">
    <property type="entry name" value="Hydrolase_4"/>
</dbReference>
<dbReference type="Proteomes" id="UP001610104">
    <property type="component" value="Unassembled WGS sequence"/>
</dbReference>
<gene>
    <name evidence="2" type="ORF">V8G56_07050</name>
</gene>
<dbReference type="RefSeq" id="WP_395437740.1">
    <property type="nucleotide sequence ID" value="NZ_JBAWKC010000002.1"/>
</dbReference>
<dbReference type="Gene3D" id="3.40.50.1820">
    <property type="entry name" value="alpha/beta hydrolase"/>
    <property type="match status" value="1"/>
</dbReference>
<evidence type="ECO:0000259" key="1">
    <source>
        <dbReference type="Pfam" id="PF12146"/>
    </source>
</evidence>
<dbReference type="EMBL" id="JBAWKC010000002">
    <property type="protein sequence ID" value="MFH6768486.1"/>
    <property type="molecule type" value="Genomic_DNA"/>
</dbReference>
<protein>
    <submittedName>
        <fullName evidence="2">Alpha/beta fold hydrolase</fullName>
    </submittedName>
</protein>
<dbReference type="PANTHER" id="PTHR12277">
    <property type="entry name" value="ALPHA/BETA HYDROLASE DOMAIN-CONTAINING PROTEIN"/>
    <property type="match status" value="1"/>
</dbReference>
<name>A0ABW7MNT8_9FLAO</name>
<dbReference type="GO" id="GO:0016787">
    <property type="term" value="F:hydrolase activity"/>
    <property type="evidence" value="ECO:0007669"/>
    <property type="project" value="UniProtKB-KW"/>
</dbReference>
<reference evidence="2 3" key="1">
    <citation type="submission" date="2024-02" db="EMBL/GenBank/DDBJ databases">
        <title>A Gaetbulibacter species isolated from tidal flats and genomic insights of their niches.</title>
        <authorList>
            <person name="Ye Y."/>
        </authorList>
    </citation>
    <scope>NUCLEOTIDE SEQUENCE [LARGE SCALE GENOMIC DNA]</scope>
    <source>
        <strain evidence="2 3">KEM-8</strain>
    </source>
</reference>
<keyword evidence="2" id="KW-0378">Hydrolase</keyword>
<evidence type="ECO:0000313" key="3">
    <source>
        <dbReference type="Proteomes" id="UP001610104"/>
    </source>
</evidence>
<sequence>MLLFWFFTSCSFNKMYLQPKKVPADTKKLTIKTASDSTLVFFSSDTHQPTFLKYGKDPIDLNFTIESVVFKSSNGNILNGWVLKPKDKIPTITLLHFHGNAGFLISQSPAITPLIEHGFQIFAFDYSGFGFSEGKATRKNVLIDANSALSYMKNRPDIKNTKVVIYGQSLGGHLASVVAEQRQSDIDGLVIEGAFSSHKDIAAETAGFFGRILVREKYSAFKSIITFKKPVLVIHSSEDQIIPFKMGKKIFDNANAPKAFYEIKKCHICGPNFYSEEISREIKKMLNI</sequence>
<evidence type="ECO:0000313" key="2">
    <source>
        <dbReference type="EMBL" id="MFH6768486.1"/>
    </source>
</evidence>
<accession>A0ABW7MNT8</accession>
<dbReference type="InterPro" id="IPR029058">
    <property type="entry name" value="AB_hydrolase_fold"/>
</dbReference>
<keyword evidence="3" id="KW-1185">Reference proteome</keyword>